<keyword evidence="3" id="KW-0804">Transcription</keyword>
<dbReference type="Gene3D" id="1.10.10.10">
    <property type="entry name" value="Winged helix-like DNA-binding domain superfamily/Winged helix DNA-binding domain"/>
    <property type="match status" value="1"/>
</dbReference>
<dbReference type="InterPro" id="IPR011711">
    <property type="entry name" value="GntR_C"/>
</dbReference>
<dbReference type="InterPro" id="IPR036388">
    <property type="entry name" value="WH-like_DNA-bd_sf"/>
</dbReference>
<dbReference type="SMART" id="SM00895">
    <property type="entry name" value="FCD"/>
    <property type="match status" value="1"/>
</dbReference>
<feature type="region of interest" description="Disordered" evidence="4">
    <location>
        <begin position="1"/>
        <end position="27"/>
    </location>
</feature>
<dbReference type="EMBL" id="PJRP01000011">
    <property type="protein sequence ID" value="PLP98420.1"/>
    <property type="molecule type" value="Genomic_DNA"/>
</dbReference>
<dbReference type="PROSITE" id="PS50949">
    <property type="entry name" value="HTH_GNTR"/>
    <property type="match status" value="1"/>
</dbReference>
<sequence length="257" mass="28691">MTPPSANLHPDAPAAPNTTEFGGPPRSRAESVYTMLKADIAEFRLVPGDRFTENEVCERLGVSRTPVRQALFRMKQEGIVEVLFRSGWRVLPFDFRKFEELYDLRMVLETEAVARICAGSADTDRASLDALAAIWLVAPEDRLQDMAQVGALDEAFHCTLVSAAGNAEMAHVHREVSERIRIIRRLDFTKPARIAATYDEHGKILQAILAKRGDEACRMLRAHIGASQLEVRKITLHEVYLARNQARQAQEAVGGQD</sequence>
<dbReference type="PANTHER" id="PTHR43537:SF45">
    <property type="entry name" value="GNTR FAMILY REGULATORY PROTEIN"/>
    <property type="match status" value="1"/>
</dbReference>
<dbReference type="GO" id="GO:0003700">
    <property type="term" value="F:DNA-binding transcription factor activity"/>
    <property type="evidence" value="ECO:0007669"/>
    <property type="project" value="InterPro"/>
</dbReference>
<dbReference type="AlphaFoldDB" id="A0A2N5C881"/>
<evidence type="ECO:0000256" key="4">
    <source>
        <dbReference type="SAM" id="MobiDB-lite"/>
    </source>
</evidence>
<comment type="caution">
    <text evidence="6">The sequence shown here is derived from an EMBL/GenBank/DDBJ whole genome shotgun (WGS) entry which is preliminary data.</text>
</comment>
<evidence type="ECO:0000259" key="5">
    <source>
        <dbReference type="PROSITE" id="PS50949"/>
    </source>
</evidence>
<dbReference type="InterPro" id="IPR036390">
    <property type="entry name" value="WH_DNA-bd_sf"/>
</dbReference>
<dbReference type="Pfam" id="PF07729">
    <property type="entry name" value="FCD"/>
    <property type="match status" value="1"/>
</dbReference>
<gene>
    <name evidence="6" type="ORF">CYJ10_21215</name>
</gene>
<dbReference type="PANTHER" id="PTHR43537">
    <property type="entry name" value="TRANSCRIPTIONAL REGULATOR, GNTR FAMILY"/>
    <property type="match status" value="1"/>
</dbReference>
<dbReference type="OrthoDB" id="9799812at2"/>
<dbReference type="SUPFAM" id="SSF46785">
    <property type="entry name" value="Winged helix' DNA-binding domain"/>
    <property type="match status" value="1"/>
</dbReference>
<evidence type="ECO:0000313" key="7">
    <source>
        <dbReference type="Proteomes" id="UP000234341"/>
    </source>
</evidence>
<dbReference type="CDD" id="cd07377">
    <property type="entry name" value="WHTH_GntR"/>
    <property type="match status" value="1"/>
</dbReference>
<evidence type="ECO:0000256" key="1">
    <source>
        <dbReference type="ARBA" id="ARBA00023015"/>
    </source>
</evidence>
<dbReference type="PRINTS" id="PR00035">
    <property type="entry name" value="HTHGNTR"/>
</dbReference>
<dbReference type="GO" id="GO:0003677">
    <property type="term" value="F:DNA binding"/>
    <property type="evidence" value="ECO:0007669"/>
    <property type="project" value="UniProtKB-KW"/>
</dbReference>
<evidence type="ECO:0000256" key="3">
    <source>
        <dbReference type="ARBA" id="ARBA00023163"/>
    </source>
</evidence>
<dbReference type="RefSeq" id="WP_101683434.1">
    <property type="nucleotide sequence ID" value="NZ_PJRP01000011.1"/>
</dbReference>
<name>A0A2N5C881_9BURK</name>
<evidence type="ECO:0000256" key="2">
    <source>
        <dbReference type="ARBA" id="ARBA00023125"/>
    </source>
</evidence>
<dbReference type="Pfam" id="PF00392">
    <property type="entry name" value="GntR"/>
    <property type="match status" value="1"/>
</dbReference>
<dbReference type="Proteomes" id="UP000234341">
    <property type="component" value="Unassembled WGS sequence"/>
</dbReference>
<dbReference type="SUPFAM" id="SSF48008">
    <property type="entry name" value="GntR ligand-binding domain-like"/>
    <property type="match status" value="1"/>
</dbReference>
<organism evidence="6 7">
    <name type="scientific">Cupriavidus pauculus</name>
    <dbReference type="NCBI Taxonomy" id="82633"/>
    <lineage>
        <taxon>Bacteria</taxon>
        <taxon>Pseudomonadati</taxon>
        <taxon>Pseudomonadota</taxon>
        <taxon>Betaproteobacteria</taxon>
        <taxon>Burkholderiales</taxon>
        <taxon>Burkholderiaceae</taxon>
        <taxon>Cupriavidus</taxon>
    </lineage>
</organism>
<dbReference type="InterPro" id="IPR008920">
    <property type="entry name" value="TF_FadR/GntR_C"/>
</dbReference>
<keyword evidence="1" id="KW-0805">Transcription regulation</keyword>
<dbReference type="SMART" id="SM00345">
    <property type="entry name" value="HTH_GNTR"/>
    <property type="match status" value="1"/>
</dbReference>
<keyword evidence="2" id="KW-0238">DNA-binding</keyword>
<dbReference type="InterPro" id="IPR000524">
    <property type="entry name" value="Tscrpt_reg_HTH_GntR"/>
</dbReference>
<accession>A0A2N5C881</accession>
<dbReference type="Gene3D" id="1.20.120.530">
    <property type="entry name" value="GntR ligand-binding domain-like"/>
    <property type="match status" value="1"/>
</dbReference>
<evidence type="ECO:0000313" key="6">
    <source>
        <dbReference type="EMBL" id="PLP98420.1"/>
    </source>
</evidence>
<reference evidence="6 7" key="1">
    <citation type="submission" date="2017-12" db="EMBL/GenBank/DDBJ databases">
        <title>Genome sequence of the active heterotrophic nitrifier-denitrifier, Cupriavidus pauculus UM1.</title>
        <authorList>
            <person name="Putonti C."/>
            <person name="Castignetti D."/>
        </authorList>
    </citation>
    <scope>NUCLEOTIDE SEQUENCE [LARGE SCALE GENOMIC DNA]</scope>
    <source>
        <strain evidence="6 7">UM1</strain>
    </source>
</reference>
<proteinExistence type="predicted"/>
<feature type="domain" description="HTH gntR-type" evidence="5">
    <location>
        <begin position="26"/>
        <end position="93"/>
    </location>
</feature>
<protein>
    <submittedName>
        <fullName evidence="6">GntR family transcriptional regulator</fullName>
    </submittedName>
</protein>